<dbReference type="AlphaFoldDB" id="A0A3R7X850"/>
<feature type="non-terminal residue" evidence="1">
    <location>
        <position position="1"/>
    </location>
</feature>
<accession>A0A3R7X850</accession>
<dbReference type="Proteomes" id="UP000284763">
    <property type="component" value="Unassembled WGS sequence"/>
</dbReference>
<name>A0A3R7X850_9EURY</name>
<protein>
    <submittedName>
        <fullName evidence="1">Uncharacterized protein</fullName>
    </submittedName>
</protein>
<sequence length="62" mass="7355">EAEALSKLGKRSLIDIIYASINQYDLNRMVDIYDETKKSDISRILNDWEEILDALEFEDEFR</sequence>
<evidence type="ECO:0000313" key="2">
    <source>
        <dbReference type="Proteomes" id="UP000284763"/>
    </source>
</evidence>
<organism evidence="1 2">
    <name type="scientific">Methanosalsum natronophilum</name>
    <dbReference type="NCBI Taxonomy" id="768733"/>
    <lineage>
        <taxon>Archaea</taxon>
        <taxon>Methanobacteriati</taxon>
        <taxon>Methanobacteriota</taxon>
        <taxon>Stenosarchaea group</taxon>
        <taxon>Methanomicrobia</taxon>
        <taxon>Methanosarcinales</taxon>
        <taxon>Methanosarcinaceae</taxon>
        <taxon>Methanosalsum</taxon>
    </lineage>
</organism>
<reference evidence="1 2" key="1">
    <citation type="submission" date="2018-08" db="EMBL/GenBank/DDBJ databases">
        <title>The metabolism and importance of syntrophic acetate oxidation coupled to methane or sulfide production in haloalkaline environments.</title>
        <authorList>
            <person name="Timmers P.H.A."/>
            <person name="Vavourakis C.D."/>
            <person name="Sorokin D.Y."/>
            <person name="Sinninghe Damste J.S."/>
            <person name="Muyzer G."/>
            <person name="Stams A.J.M."/>
            <person name="Plugge C.M."/>
        </authorList>
    </citation>
    <scope>NUCLEOTIDE SEQUENCE [LARGE SCALE GENOMIC DNA]</scope>
    <source>
        <strain evidence="1">MSAO_Arc3</strain>
    </source>
</reference>
<proteinExistence type="predicted"/>
<comment type="caution">
    <text evidence="1">The sequence shown here is derived from an EMBL/GenBank/DDBJ whole genome shotgun (WGS) entry which is preliminary data.</text>
</comment>
<evidence type="ECO:0000313" key="1">
    <source>
        <dbReference type="EMBL" id="RQD92971.1"/>
    </source>
</evidence>
<gene>
    <name evidence="1" type="ORF">D5R95_00070</name>
</gene>
<dbReference type="EMBL" id="QZAB01000008">
    <property type="protein sequence ID" value="RQD92971.1"/>
    <property type="molecule type" value="Genomic_DNA"/>
</dbReference>